<dbReference type="Proteomes" id="UP000053797">
    <property type="component" value="Unassembled WGS sequence"/>
</dbReference>
<dbReference type="AlphaFoldDB" id="A0A0V8GKV7"/>
<sequence>MFGKEPTCMHCGKTIEGNEKVYIQMRYPKHRGMTEIKAYLKSEGRFICEQCFAEKTESKG</sequence>
<comment type="caution">
    <text evidence="1">The sequence shown here is derived from an EMBL/GenBank/DDBJ whole genome shotgun (WGS) entry which is preliminary data.</text>
</comment>
<name>A0A0V8GKV7_9BACL</name>
<gene>
    <name evidence="1" type="ORF">AS033_05835</name>
</gene>
<proteinExistence type="predicted"/>
<dbReference type="RefSeq" id="WP_035397121.1">
    <property type="nucleotide sequence ID" value="NZ_FMYN01000001.1"/>
</dbReference>
<dbReference type="EMBL" id="LNQL01000001">
    <property type="protein sequence ID" value="KSU50900.1"/>
    <property type="molecule type" value="Genomic_DNA"/>
</dbReference>
<evidence type="ECO:0000313" key="1">
    <source>
        <dbReference type="EMBL" id="KSU50900.1"/>
    </source>
</evidence>
<dbReference type="OrthoDB" id="2353934at2"/>
<protein>
    <submittedName>
        <fullName evidence="1">Fe3+ hydroxamate ABC transporter substrate-binding protein</fullName>
    </submittedName>
</protein>
<accession>A0A0V8GKV7</accession>
<organism evidence="1 2">
    <name type="scientific">Exiguobacterium indicum</name>
    <dbReference type="NCBI Taxonomy" id="296995"/>
    <lineage>
        <taxon>Bacteria</taxon>
        <taxon>Bacillati</taxon>
        <taxon>Bacillota</taxon>
        <taxon>Bacilli</taxon>
        <taxon>Bacillales</taxon>
        <taxon>Bacillales Family XII. Incertae Sedis</taxon>
        <taxon>Exiguobacterium</taxon>
    </lineage>
</organism>
<evidence type="ECO:0000313" key="2">
    <source>
        <dbReference type="Proteomes" id="UP000053797"/>
    </source>
</evidence>
<reference evidence="1 2" key="1">
    <citation type="journal article" date="2015" name="Int. J. Syst. Evol. Microbiol.">
        <title>Exiguobacterium enclense sp. nov., isolated from sediment.</title>
        <authorList>
            <person name="Dastager S.G."/>
            <person name="Mawlankar R."/>
            <person name="Sonalkar V.V."/>
            <person name="Thorat M.N."/>
            <person name="Mual P."/>
            <person name="Verma A."/>
            <person name="Krishnamurthi S."/>
            <person name="Tang S.K."/>
            <person name="Li W.J."/>
        </authorList>
    </citation>
    <scope>NUCLEOTIDE SEQUENCE [LARGE SCALE GENOMIC DNA]</scope>
    <source>
        <strain evidence="1 2">NIO-1109</strain>
    </source>
</reference>